<proteinExistence type="inferred from homology"/>
<evidence type="ECO:0000256" key="5">
    <source>
        <dbReference type="ARBA" id="ARBA00023157"/>
    </source>
</evidence>
<evidence type="ECO:0000256" key="6">
    <source>
        <dbReference type="SAM" id="SignalP"/>
    </source>
</evidence>
<evidence type="ECO:0000313" key="9">
    <source>
        <dbReference type="Proteomes" id="UP001234178"/>
    </source>
</evidence>
<feature type="signal peptide" evidence="6">
    <location>
        <begin position="1"/>
        <end position="19"/>
    </location>
</feature>
<dbReference type="SUPFAM" id="SSF50494">
    <property type="entry name" value="Trypsin-like serine proteases"/>
    <property type="match status" value="1"/>
</dbReference>
<evidence type="ECO:0000256" key="4">
    <source>
        <dbReference type="ARBA" id="ARBA00022825"/>
    </source>
</evidence>
<dbReference type="InterPro" id="IPR001254">
    <property type="entry name" value="Trypsin_dom"/>
</dbReference>
<dbReference type="PANTHER" id="PTHR24276:SF91">
    <property type="entry name" value="AT26814P-RELATED"/>
    <property type="match status" value="1"/>
</dbReference>
<name>A0ABQ9ZBK2_9CRUS</name>
<dbReference type="Gene3D" id="2.40.10.10">
    <property type="entry name" value="Trypsin-like serine proteases"/>
    <property type="match status" value="1"/>
</dbReference>
<evidence type="ECO:0000313" key="8">
    <source>
        <dbReference type="EMBL" id="KAK4010286.1"/>
    </source>
</evidence>
<keyword evidence="6" id="KW-0732">Signal</keyword>
<protein>
    <recommendedName>
        <fullName evidence="7">Peptidase S1 domain-containing protein</fullName>
    </recommendedName>
</protein>
<dbReference type="InterPro" id="IPR050430">
    <property type="entry name" value="Peptidase_S1"/>
</dbReference>
<evidence type="ECO:0000256" key="2">
    <source>
        <dbReference type="ARBA" id="ARBA00022670"/>
    </source>
</evidence>
<keyword evidence="9" id="KW-1185">Reference proteome</keyword>
<reference evidence="8 9" key="1">
    <citation type="journal article" date="2023" name="Nucleic Acids Res.">
        <title>The hologenome of Daphnia magna reveals possible DNA methylation and microbiome-mediated evolution of the host genome.</title>
        <authorList>
            <person name="Chaturvedi A."/>
            <person name="Li X."/>
            <person name="Dhandapani V."/>
            <person name="Marshall H."/>
            <person name="Kissane S."/>
            <person name="Cuenca-Cambronero M."/>
            <person name="Asole G."/>
            <person name="Calvet F."/>
            <person name="Ruiz-Romero M."/>
            <person name="Marangio P."/>
            <person name="Guigo R."/>
            <person name="Rago D."/>
            <person name="Mirbahai L."/>
            <person name="Eastwood N."/>
            <person name="Colbourne J.K."/>
            <person name="Zhou J."/>
            <person name="Mallon E."/>
            <person name="Orsini L."/>
        </authorList>
    </citation>
    <scope>NUCLEOTIDE SEQUENCE [LARGE SCALE GENOMIC DNA]</scope>
    <source>
        <strain evidence="8">LRV0_1</strain>
    </source>
</reference>
<evidence type="ECO:0000256" key="1">
    <source>
        <dbReference type="ARBA" id="ARBA00007664"/>
    </source>
</evidence>
<evidence type="ECO:0000256" key="3">
    <source>
        <dbReference type="ARBA" id="ARBA00022801"/>
    </source>
</evidence>
<keyword evidence="4" id="KW-0720">Serine protease</keyword>
<dbReference type="PRINTS" id="PR00722">
    <property type="entry name" value="CHYMOTRYPSIN"/>
</dbReference>
<feature type="chain" id="PRO_5045397077" description="Peptidase S1 domain-containing protein" evidence="6">
    <location>
        <begin position="20"/>
        <end position="264"/>
    </location>
</feature>
<dbReference type="Pfam" id="PF00089">
    <property type="entry name" value="Trypsin"/>
    <property type="match status" value="1"/>
</dbReference>
<keyword evidence="2" id="KW-0645">Protease</keyword>
<dbReference type="InterPro" id="IPR009003">
    <property type="entry name" value="Peptidase_S1_PA"/>
</dbReference>
<comment type="caution">
    <text evidence="8">The sequence shown here is derived from an EMBL/GenBank/DDBJ whole genome shotgun (WGS) entry which is preliminary data.</text>
</comment>
<organism evidence="8 9">
    <name type="scientific">Daphnia magna</name>
    <dbReference type="NCBI Taxonomy" id="35525"/>
    <lineage>
        <taxon>Eukaryota</taxon>
        <taxon>Metazoa</taxon>
        <taxon>Ecdysozoa</taxon>
        <taxon>Arthropoda</taxon>
        <taxon>Crustacea</taxon>
        <taxon>Branchiopoda</taxon>
        <taxon>Diplostraca</taxon>
        <taxon>Cladocera</taxon>
        <taxon>Anomopoda</taxon>
        <taxon>Daphniidae</taxon>
        <taxon>Daphnia</taxon>
    </lineage>
</organism>
<dbReference type="SMART" id="SM00020">
    <property type="entry name" value="Tryp_SPc"/>
    <property type="match status" value="1"/>
</dbReference>
<comment type="similarity">
    <text evidence="1">Belongs to the peptidase S1 family.</text>
</comment>
<keyword evidence="5" id="KW-1015">Disulfide bond</keyword>
<dbReference type="CDD" id="cd00190">
    <property type="entry name" value="Tryp_SPc"/>
    <property type="match status" value="1"/>
</dbReference>
<sequence>MLFNLWTVGLFCLVGFVSTKIADSTEANLQPNINITRGTPALPGDFPALGAMRASTGSLRCTGTLIGPYHVLTAAACVFGMNSDALSLFTMVFKSLRVTGGVGSISRGVRKCIVHPNYSITNRKFNVAVMLLTKNVTEIPFTKLPTASSGSYENVMAVLAGWGTTAQGGSISPVMLKANVKILTNAFVTAQYGDSFVPKVMMGAAAPDNNTCQGDMGGPLYVKGVQVGITNWGLSCTDPAKPRIYARLTSYVDWIKRTLINNPK</sequence>
<dbReference type="Proteomes" id="UP001234178">
    <property type="component" value="Unassembled WGS sequence"/>
</dbReference>
<accession>A0ABQ9ZBK2</accession>
<keyword evidence="3" id="KW-0378">Hydrolase</keyword>
<feature type="domain" description="Peptidase S1" evidence="7">
    <location>
        <begin position="35"/>
        <end position="260"/>
    </location>
</feature>
<dbReference type="PROSITE" id="PS50240">
    <property type="entry name" value="TRYPSIN_DOM"/>
    <property type="match status" value="1"/>
</dbReference>
<dbReference type="InterPro" id="IPR043504">
    <property type="entry name" value="Peptidase_S1_PA_chymotrypsin"/>
</dbReference>
<dbReference type="InterPro" id="IPR001314">
    <property type="entry name" value="Peptidase_S1A"/>
</dbReference>
<dbReference type="PANTHER" id="PTHR24276">
    <property type="entry name" value="POLYSERASE-RELATED"/>
    <property type="match status" value="1"/>
</dbReference>
<dbReference type="EMBL" id="JAOYFB010000003">
    <property type="protein sequence ID" value="KAK4010286.1"/>
    <property type="molecule type" value="Genomic_DNA"/>
</dbReference>
<gene>
    <name evidence="8" type="ORF">OUZ56_019432</name>
</gene>
<evidence type="ECO:0000259" key="7">
    <source>
        <dbReference type="PROSITE" id="PS50240"/>
    </source>
</evidence>